<evidence type="ECO:0000256" key="2">
    <source>
        <dbReference type="SAM" id="Phobius"/>
    </source>
</evidence>
<keyword evidence="2" id="KW-0472">Membrane</keyword>
<evidence type="ECO:0000313" key="4">
    <source>
        <dbReference type="EMBL" id="OQR73128.1"/>
    </source>
</evidence>
<feature type="signal peptide" evidence="3">
    <location>
        <begin position="1"/>
        <end position="45"/>
    </location>
</feature>
<evidence type="ECO:0000256" key="1">
    <source>
        <dbReference type="SAM" id="MobiDB-lite"/>
    </source>
</evidence>
<dbReference type="EMBL" id="MNPL01010420">
    <property type="protein sequence ID" value="OQR73128.1"/>
    <property type="molecule type" value="Genomic_DNA"/>
</dbReference>
<gene>
    <name evidence="4" type="ORF">BIW11_01189</name>
</gene>
<keyword evidence="2" id="KW-1133">Transmembrane helix</keyword>
<comment type="caution">
    <text evidence="4">The sequence shown here is derived from an EMBL/GenBank/DDBJ whole genome shotgun (WGS) entry which is preliminary data.</text>
</comment>
<keyword evidence="3" id="KW-0732">Signal</keyword>
<evidence type="ECO:0000256" key="3">
    <source>
        <dbReference type="SAM" id="SignalP"/>
    </source>
</evidence>
<keyword evidence="5" id="KW-1185">Reference proteome</keyword>
<reference evidence="4 5" key="1">
    <citation type="journal article" date="2017" name="Gigascience">
        <title>Draft genome of the honey bee ectoparasitic mite, Tropilaelaps mercedesae, is shaped by the parasitic life history.</title>
        <authorList>
            <person name="Dong X."/>
            <person name="Armstrong S.D."/>
            <person name="Xia D."/>
            <person name="Makepeace B.L."/>
            <person name="Darby A.C."/>
            <person name="Kadowaki T."/>
        </authorList>
    </citation>
    <scope>NUCLEOTIDE SEQUENCE [LARGE SCALE GENOMIC DNA]</scope>
    <source>
        <strain evidence="4">Wuxi-XJTLU</strain>
    </source>
</reference>
<feature type="region of interest" description="Disordered" evidence="1">
    <location>
        <begin position="237"/>
        <end position="301"/>
    </location>
</feature>
<feature type="compositionally biased region" description="Low complexity" evidence="1">
    <location>
        <begin position="262"/>
        <end position="294"/>
    </location>
</feature>
<dbReference type="InParanoid" id="A0A1V9XIC8"/>
<keyword evidence="2" id="KW-0812">Transmembrane</keyword>
<name>A0A1V9XIC8_9ACAR</name>
<dbReference type="AlphaFoldDB" id="A0A1V9XIC8"/>
<dbReference type="Proteomes" id="UP000192247">
    <property type="component" value="Unassembled WGS sequence"/>
</dbReference>
<feature type="chain" id="PRO_5012144806" evidence="3">
    <location>
        <begin position="46"/>
        <end position="549"/>
    </location>
</feature>
<protein>
    <submittedName>
        <fullName evidence="4">Uncharacterized protein</fullName>
    </submittedName>
</protein>
<accession>A0A1V9XIC8</accession>
<sequence length="549" mass="61037">MGRLLVVTADSHGRSRAVVPQIRHFFRRLCLSWLTSALLLVEVTSSTSDTCMAPVCRLGTPCRHEFPECAGIPMEGRRFDWIELTHRGFQGTPKKTGRWHLSEQLEHDACPVIVTVLDALAPNAIDTKFDCNVTLHRELLRATATAQQNKTVSIGDKSYNVRAFKNLKDAKKSAQQMEHEASDEPRLFANQPVAPMRPLADGKFEPSRDNAVAISASQVASSTEPEEKTDGLVELMFDDTSPDDYDFSDENPFGEDGQRSMSTELTAATEDDTTTTTPVPEVTSTTSTSPSSTTDEPKQSVYSGVNEQANFTKLLKINVTAGEMFSFDVGFHQAFRVRIEKTSPRALWLFVNNTTHRLDGFTLYTSMGTHYFGLWSLADNNILVEGLLTIRPRDSTEIRELNHRFITEEIVPSRLADTTAHIASLAAADATAGSGSSDTVLVLSVKRRHDLNTIEWARQSLLSRDLCSEERNDTRLDSCVLPDSDESRITMFIPACSAWRQAVTEIVVVVIIMLMVCIPFISCVWTACRKPTSIMASKRKEEKSLIFST</sequence>
<organism evidence="4 5">
    <name type="scientific">Tropilaelaps mercedesae</name>
    <dbReference type="NCBI Taxonomy" id="418985"/>
    <lineage>
        <taxon>Eukaryota</taxon>
        <taxon>Metazoa</taxon>
        <taxon>Ecdysozoa</taxon>
        <taxon>Arthropoda</taxon>
        <taxon>Chelicerata</taxon>
        <taxon>Arachnida</taxon>
        <taxon>Acari</taxon>
        <taxon>Parasitiformes</taxon>
        <taxon>Mesostigmata</taxon>
        <taxon>Gamasina</taxon>
        <taxon>Dermanyssoidea</taxon>
        <taxon>Laelapidae</taxon>
        <taxon>Tropilaelaps</taxon>
    </lineage>
</organism>
<evidence type="ECO:0000313" key="5">
    <source>
        <dbReference type="Proteomes" id="UP000192247"/>
    </source>
</evidence>
<feature type="compositionally biased region" description="Acidic residues" evidence="1">
    <location>
        <begin position="237"/>
        <end position="253"/>
    </location>
</feature>
<proteinExistence type="predicted"/>
<feature type="transmembrane region" description="Helical" evidence="2">
    <location>
        <begin position="506"/>
        <end position="528"/>
    </location>
</feature>